<keyword evidence="2" id="KW-0418">Kinase</keyword>
<dbReference type="AlphaFoldDB" id="A0A0G3EWC6"/>
<reference evidence="3" key="1">
    <citation type="submission" date="2015-06" db="EMBL/GenBank/DDBJ databases">
        <authorList>
            <person name="Lim Y.L."/>
            <person name="Ee R."/>
            <person name="Yong D."/>
            <person name="How K.Y."/>
            <person name="Yin W.F."/>
            <person name="Chan K.G."/>
        </authorList>
    </citation>
    <scope>NUCLEOTIDE SEQUENCE [LARGE SCALE GENOMIC DNA]</scope>
    <source>
        <strain evidence="3">DSM 25325</strain>
    </source>
</reference>
<proteinExistence type="predicted"/>
<dbReference type="OrthoDB" id="9810880at2"/>
<dbReference type="PANTHER" id="PTHR20858">
    <property type="entry name" value="PHOSPHOMETHYLPYRIMIDINE KINASE"/>
    <property type="match status" value="1"/>
</dbReference>
<keyword evidence="2" id="KW-0808">Transferase</keyword>
<dbReference type="GO" id="GO:0008972">
    <property type="term" value="F:phosphomethylpyrimidine kinase activity"/>
    <property type="evidence" value="ECO:0007669"/>
    <property type="project" value="TreeGrafter"/>
</dbReference>
<dbReference type="Pfam" id="PF08543">
    <property type="entry name" value="Phos_pyr_kin"/>
    <property type="match status" value="1"/>
</dbReference>
<evidence type="ECO:0000259" key="1">
    <source>
        <dbReference type="Pfam" id="PF08543"/>
    </source>
</evidence>
<dbReference type="GO" id="GO:0005829">
    <property type="term" value="C:cytosol"/>
    <property type="evidence" value="ECO:0007669"/>
    <property type="project" value="TreeGrafter"/>
</dbReference>
<dbReference type="RefSeq" id="WP_047214928.1">
    <property type="nucleotide sequence ID" value="NZ_CP011568.3"/>
</dbReference>
<dbReference type="PANTHER" id="PTHR20858:SF17">
    <property type="entry name" value="HYDROXYMETHYLPYRIMIDINE_PHOSPHOMETHYLPYRIMIDINE KINASE THI20-RELATED"/>
    <property type="match status" value="1"/>
</dbReference>
<gene>
    <name evidence="2" type="ORF">ABW99_13255</name>
</gene>
<sequence length="283" mass="29929">MPNDAPPLILTFGPADPTGATGVQADILTFASMGGYGVSVLTGYTLQDSRTCDDVVAVDAELIADQARMLLEDMPIAAFKVGGTIRAENASAIAEVVSDYDDMPLILAPDFTLPGEHLLSADELREATATLLAPQTTVLVASHASILLLAQPFLDADNAPLDEAIGVLLEHGCEYVLVTDSGTQQVINTLHGETGLVRQDTWERMPYPVAGATDTLAAAITALLASGLEPPAAVREAQEYLQQVMLNAFRPGMGRYFPDRFFWARGDESEADETGDSGESSGS</sequence>
<protein>
    <submittedName>
        <fullName evidence="2">Hydroxymethylpyrimidine/phosphomethylpyrimidine kinase</fullName>
    </submittedName>
</protein>
<dbReference type="Proteomes" id="UP000036700">
    <property type="component" value="Chromosome"/>
</dbReference>
<dbReference type="InterPro" id="IPR013749">
    <property type="entry name" value="PM/HMP-P_kinase-1"/>
</dbReference>
<dbReference type="GO" id="GO:0009228">
    <property type="term" value="P:thiamine biosynthetic process"/>
    <property type="evidence" value="ECO:0007669"/>
    <property type="project" value="TreeGrafter"/>
</dbReference>
<dbReference type="PATRIC" id="fig|445709.3.peg.2809"/>
<evidence type="ECO:0000313" key="3">
    <source>
        <dbReference type="Proteomes" id="UP000036700"/>
    </source>
</evidence>
<dbReference type="EMBL" id="CP011568">
    <property type="protein sequence ID" value="AKJ69031.1"/>
    <property type="molecule type" value="Genomic_DNA"/>
</dbReference>
<dbReference type="Gene3D" id="3.40.1190.20">
    <property type="match status" value="1"/>
</dbReference>
<organism evidence="2 3">
    <name type="scientific">Pandoraea thiooxydans</name>
    <dbReference type="NCBI Taxonomy" id="445709"/>
    <lineage>
        <taxon>Bacteria</taxon>
        <taxon>Pseudomonadati</taxon>
        <taxon>Pseudomonadota</taxon>
        <taxon>Betaproteobacteria</taxon>
        <taxon>Burkholderiales</taxon>
        <taxon>Burkholderiaceae</taxon>
        <taxon>Pandoraea</taxon>
    </lineage>
</organism>
<name>A0A0G3EWC6_9BURK</name>
<dbReference type="GO" id="GO:0008902">
    <property type="term" value="F:hydroxymethylpyrimidine kinase activity"/>
    <property type="evidence" value="ECO:0007669"/>
    <property type="project" value="TreeGrafter"/>
</dbReference>
<feature type="domain" description="Pyridoxamine kinase/Phosphomethylpyrimidine kinase" evidence="1">
    <location>
        <begin position="16"/>
        <end position="255"/>
    </location>
</feature>
<evidence type="ECO:0000313" key="2">
    <source>
        <dbReference type="EMBL" id="AKJ69031.1"/>
    </source>
</evidence>
<dbReference type="STRING" id="445709.ABW99_13255"/>
<keyword evidence="3" id="KW-1185">Reference proteome</keyword>
<accession>A0A0G3EWC6</accession>
<dbReference type="UniPathway" id="UPA00060">
    <property type="reaction ID" value="UER00138"/>
</dbReference>
<dbReference type="KEGG" id="ptx:ABW99_13255"/>
<dbReference type="SUPFAM" id="SSF53613">
    <property type="entry name" value="Ribokinase-like"/>
    <property type="match status" value="1"/>
</dbReference>
<dbReference type="GO" id="GO:0009229">
    <property type="term" value="P:thiamine diphosphate biosynthetic process"/>
    <property type="evidence" value="ECO:0007669"/>
    <property type="project" value="UniProtKB-UniPathway"/>
</dbReference>
<dbReference type="InterPro" id="IPR029056">
    <property type="entry name" value="Ribokinase-like"/>
</dbReference>